<dbReference type="Pfam" id="PF08982">
    <property type="entry name" value="AtaL"/>
    <property type="match status" value="1"/>
</dbReference>
<evidence type="ECO:0008006" key="3">
    <source>
        <dbReference type="Google" id="ProtNLM"/>
    </source>
</evidence>
<comment type="caution">
    <text evidence="1">The sequence shown here is derived from an EMBL/GenBank/DDBJ whole genome shotgun (WGS) entry which is preliminary data.</text>
</comment>
<evidence type="ECO:0000313" key="2">
    <source>
        <dbReference type="Proteomes" id="UP000646244"/>
    </source>
</evidence>
<dbReference type="AlphaFoldDB" id="A0A918TE14"/>
<dbReference type="Gene3D" id="3.30.530.20">
    <property type="match status" value="1"/>
</dbReference>
<dbReference type="RefSeq" id="WP_190109355.1">
    <property type="nucleotide sequence ID" value="NZ_BMVB01000005.1"/>
</dbReference>
<dbReference type="SUPFAM" id="SSF55961">
    <property type="entry name" value="Bet v1-like"/>
    <property type="match status" value="1"/>
</dbReference>
<sequence>MRTIAATVPVNDPGRTDQVHLDRDDLWAGLLRKAQNAVPFVPAIQECTVVQRTADGLVREVVIHGERVREEVVFHPKWRVSFSRHDERATWLIHNDIGEDETGLTLTFSAAVDLDESEEGELQAERMRAGYLVALQNTLALTRESVAAGRTPTTH</sequence>
<name>A0A918TE14_STRCJ</name>
<reference evidence="1" key="1">
    <citation type="journal article" date="2014" name="Int. J. Syst. Evol. Microbiol.">
        <title>Complete genome sequence of Corynebacterium casei LMG S-19264T (=DSM 44701T), isolated from a smear-ripened cheese.</title>
        <authorList>
            <consortium name="US DOE Joint Genome Institute (JGI-PGF)"/>
            <person name="Walter F."/>
            <person name="Albersmeier A."/>
            <person name="Kalinowski J."/>
            <person name="Ruckert C."/>
        </authorList>
    </citation>
    <scope>NUCLEOTIDE SEQUENCE</scope>
    <source>
        <strain evidence="1">JCM 4633</strain>
    </source>
</reference>
<dbReference type="EMBL" id="BMVB01000005">
    <property type="protein sequence ID" value="GHC45146.1"/>
    <property type="molecule type" value="Genomic_DNA"/>
</dbReference>
<gene>
    <name evidence="1" type="ORF">GCM10010507_20430</name>
</gene>
<dbReference type="InterPro" id="IPR015075">
    <property type="entry name" value="AtaL"/>
</dbReference>
<proteinExistence type="predicted"/>
<organism evidence="1 2">
    <name type="scientific">Streptomyces cinnamoneus</name>
    <name type="common">Streptoverticillium cinnamoneum</name>
    <dbReference type="NCBI Taxonomy" id="53446"/>
    <lineage>
        <taxon>Bacteria</taxon>
        <taxon>Bacillati</taxon>
        <taxon>Actinomycetota</taxon>
        <taxon>Actinomycetes</taxon>
        <taxon>Kitasatosporales</taxon>
        <taxon>Streptomycetaceae</taxon>
        <taxon>Streptomyces</taxon>
        <taxon>Streptomyces cinnamoneus group</taxon>
    </lineage>
</organism>
<accession>A0A918TE14</accession>
<evidence type="ECO:0000313" key="1">
    <source>
        <dbReference type="EMBL" id="GHC45146.1"/>
    </source>
</evidence>
<reference evidence="1" key="2">
    <citation type="submission" date="2020-09" db="EMBL/GenBank/DDBJ databases">
        <authorList>
            <person name="Sun Q."/>
            <person name="Ohkuma M."/>
        </authorList>
    </citation>
    <scope>NUCLEOTIDE SEQUENCE</scope>
    <source>
        <strain evidence="1">JCM 4633</strain>
    </source>
</reference>
<dbReference type="Proteomes" id="UP000646244">
    <property type="component" value="Unassembled WGS sequence"/>
</dbReference>
<protein>
    <recommendedName>
        <fullName evidence="3">DUF1857 domain-containing protein</fullName>
    </recommendedName>
</protein>
<dbReference type="InterPro" id="IPR023393">
    <property type="entry name" value="START-like_dom_sf"/>
</dbReference>